<evidence type="ECO:0000256" key="1">
    <source>
        <dbReference type="SAM" id="MobiDB-lite"/>
    </source>
</evidence>
<organism evidence="3 4">
    <name type="scientific">Rhipicephalus microplus</name>
    <name type="common">Cattle tick</name>
    <name type="synonym">Boophilus microplus</name>
    <dbReference type="NCBI Taxonomy" id="6941"/>
    <lineage>
        <taxon>Eukaryota</taxon>
        <taxon>Metazoa</taxon>
        <taxon>Ecdysozoa</taxon>
        <taxon>Arthropoda</taxon>
        <taxon>Chelicerata</taxon>
        <taxon>Arachnida</taxon>
        <taxon>Acari</taxon>
        <taxon>Parasitiformes</taxon>
        <taxon>Ixodida</taxon>
        <taxon>Ixodoidea</taxon>
        <taxon>Ixodidae</taxon>
        <taxon>Rhipicephalinae</taxon>
        <taxon>Rhipicephalus</taxon>
        <taxon>Boophilus</taxon>
    </lineage>
</organism>
<dbReference type="EMBL" id="JABSTU010000008">
    <property type="protein sequence ID" value="KAH8024017.1"/>
    <property type="molecule type" value="Genomic_DNA"/>
</dbReference>
<comment type="caution">
    <text evidence="3">The sequence shown here is derived from an EMBL/GenBank/DDBJ whole genome shotgun (WGS) entry which is preliminary data.</text>
</comment>
<keyword evidence="2" id="KW-1133">Transmembrane helix</keyword>
<feature type="compositionally biased region" description="Polar residues" evidence="1">
    <location>
        <begin position="40"/>
        <end position="51"/>
    </location>
</feature>
<accession>A0A9J6DQ20</accession>
<feature type="region of interest" description="Disordered" evidence="1">
    <location>
        <begin position="164"/>
        <end position="195"/>
    </location>
</feature>
<evidence type="ECO:0000313" key="3">
    <source>
        <dbReference type="EMBL" id="KAH8024017.1"/>
    </source>
</evidence>
<reference evidence="3" key="1">
    <citation type="journal article" date="2020" name="Cell">
        <title>Large-Scale Comparative Analyses of Tick Genomes Elucidate Their Genetic Diversity and Vector Capacities.</title>
        <authorList>
            <consortium name="Tick Genome and Microbiome Consortium (TIGMIC)"/>
            <person name="Jia N."/>
            <person name="Wang J."/>
            <person name="Shi W."/>
            <person name="Du L."/>
            <person name="Sun Y."/>
            <person name="Zhan W."/>
            <person name="Jiang J.F."/>
            <person name="Wang Q."/>
            <person name="Zhang B."/>
            <person name="Ji P."/>
            <person name="Bell-Sakyi L."/>
            <person name="Cui X.M."/>
            <person name="Yuan T.T."/>
            <person name="Jiang B.G."/>
            <person name="Yang W.F."/>
            <person name="Lam T.T."/>
            <person name="Chang Q.C."/>
            <person name="Ding S.J."/>
            <person name="Wang X.J."/>
            <person name="Zhu J.G."/>
            <person name="Ruan X.D."/>
            <person name="Zhao L."/>
            <person name="Wei J.T."/>
            <person name="Ye R.Z."/>
            <person name="Que T.C."/>
            <person name="Du C.H."/>
            <person name="Zhou Y.H."/>
            <person name="Cheng J.X."/>
            <person name="Dai P.F."/>
            <person name="Guo W.B."/>
            <person name="Han X.H."/>
            <person name="Huang E.J."/>
            <person name="Li L.F."/>
            <person name="Wei W."/>
            <person name="Gao Y.C."/>
            <person name="Liu J.Z."/>
            <person name="Shao H.Z."/>
            <person name="Wang X."/>
            <person name="Wang C.C."/>
            <person name="Yang T.C."/>
            <person name="Huo Q.B."/>
            <person name="Li W."/>
            <person name="Chen H.Y."/>
            <person name="Chen S.E."/>
            <person name="Zhou L.G."/>
            <person name="Ni X.B."/>
            <person name="Tian J.H."/>
            <person name="Sheng Y."/>
            <person name="Liu T."/>
            <person name="Pan Y.S."/>
            <person name="Xia L.Y."/>
            <person name="Li J."/>
            <person name="Zhao F."/>
            <person name="Cao W.C."/>
        </authorList>
    </citation>
    <scope>NUCLEOTIDE SEQUENCE</scope>
    <source>
        <strain evidence="3">Rmic-2018</strain>
    </source>
</reference>
<keyword evidence="2" id="KW-0812">Transmembrane</keyword>
<keyword evidence="4" id="KW-1185">Reference proteome</keyword>
<dbReference type="AlphaFoldDB" id="A0A9J6DQ20"/>
<reference evidence="3" key="2">
    <citation type="submission" date="2021-09" db="EMBL/GenBank/DDBJ databases">
        <authorList>
            <person name="Jia N."/>
            <person name="Wang J."/>
            <person name="Shi W."/>
            <person name="Du L."/>
            <person name="Sun Y."/>
            <person name="Zhan W."/>
            <person name="Jiang J."/>
            <person name="Wang Q."/>
            <person name="Zhang B."/>
            <person name="Ji P."/>
            <person name="Sakyi L.B."/>
            <person name="Cui X."/>
            <person name="Yuan T."/>
            <person name="Jiang B."/>
            <person name="Yang W."/>
            <person name="Lam T.T.-Y."/>
            <person name="Chang Q."/>
            <person name="Ding S."/>
            <person name="Wang X."/>
            <person name="Zhu J."/>
            <person name="Ruan X."/>
            <person name="Zhao L."/>
            <person name="Wei J."/>
            <person name="Que T."/>
            <person name="Du C."/>
            <person name="Cheng J."/>
            <person name="Dai P."/>
            <person name="Han X."/>
            <person name="Huang E."/>
            <person name="Gao Y."/>
            <person name="Liu J."/>
            <person name="Shao H."/>
            <person name="Ye R."/>
            <person name="Li L."/>
            <person name="Wei W."/>
            <person name="Wang X."/>
            <person name="Wang C."/>
            <person name="Huo Q."/>
            <person name="Li W."/>
            <person name="Guo W."/>
            <person name="Chen H."/>
            <person name="Chen S."/>
            <person name="Zhou L."/>
            <person name="Zhou L."/>
            <person name="Ni X."/>
            <person name="Tian J."/>
            <person name="Zhou Y."/>
            <person name="Sheng Y."/>
            <person name="Liu T."/>
            <person name="Pan Y."/>
            <person name="Xia L."/>
            <person name="Li J."/>
            <person name="Zhao F."/>
            <person name="Cao W."/>
        </authorList>
    </citation>
    <scope>NUCLEOTIDE SEQUENCE</scope>
    <source>
        <strain evidence="3">Rmic-2018</strain>
        <tissue evidence="3">Larvae</tissue>
    </source>
</reference>
<protein>
    <submittedName>
        <fullName evidence="3">Uncharacterized protein</fullName>
    </submittedName>
</protein>
<feature type="transmembrane region" description="Helical" evidence="2">
    <location>
        <begin position="20"/>
        <end position="38"/>
    </location>
</feature>
<feature type="region of interest" description="Disordered" evidence="1">
    <location>
        <begin position="40"/>
        <end position="66"/>
    </location>
</feature>
<keyword evidence="2" id="KW-0472">Membrane</keyword>
<proteinExistence type="predicted"/>
<feature type="compositionally biased region" description="Polar residues" evidence="1">
    <location>
        <begin position="167"/>
        <end position="176"/>
    </location>
</feature>
<evidence type="ECO:0000313" key="4">
    <source>
        <dbReference type="Proteomes" id="UP000821866"/>
    </source>
</evidence>
<gene>
    <name evidence="3" type="ORF">HPB51_020775</name>
</gene>
<dbReference type="Proteomes" id="UP000821866">
    <property type="component" value="Chromosome 6"/>
</dbReference>
<evidence type="ECO:0000256" key="2">
    <source>
        <dbReference type="SAM" id="Phobius"/>
    </source>
</evidence>
<sequence>MEREQETRVDLPVVRVNRGGLYVIVAVLGIVIIASLSVTGQQGRPTNQNPGASRGAGGESPPAVAAVTSKAPPEAYDILEASCHLSSSHLGFGTYDDDDDDEPSALLALAHKGGSAKNRAAGSSSVLSQQFKAVVPGLKPATPVKNRRTFVVQSINGTLVVIARQQGRPTNQNPGASRSAGGESPPAVAAVTSKAPPEAYDILEASVSWNKTHSK</sequence>
<name>A0A9J6DQ20_RHIMP</name>